<comment type="caution">
    <text evidence="2">The sequence shown here is derived from an EMBL/GenBank/DDBJ whole genome shotgun (WGS) entry which is preliminary data.</text>
</comment>
<proteinExistence type="predicted"/>
<accession>A0ABR2ZHK0</accession>
<dbReference type="EMBL" id="JBBXMP010000166">
    <property type="protein sequence ID" value="KAL0060679.1"/>
    <property type="molecule type" value="Genomic_DNA"/>
</dbReference>
<feature type="region of interest" description="Disordered" evidence="1">
    <location>
        <begin position="264"/>
        <end position="321"/>
    </location>
</feature>
<feature type="compositionally biased region" description="Acidic residues" evidence="1">
    <location>
        <begin position="538"/>
        <end position="551"/>
    </location>
</feature>
<evidence type="ECO:0000313" key="2">
    <source>
        <dbReference type="EMBL" id="KAL0060679.1"/>
    </source>
</evidence>
<organism evidence="2 3">
    <name type="scientific">Marasmius tenuissimus</name>
    <dbReference type="NCBI Taxonomy" id="585030"/>
    <lineage>
        <taxon>Eukaryota</taxon>
        <taxon>Fungi</taxon>
        <taxon>Dikarya</taxon>
        <taxon>Basidiomycota</taxon>
        <taxon>Agaricomycotina</taxon>
        <taxon>Agaricomycetes</taxon>
        <taxon>Agaricomycetidae</taxon>
        <taxon>Agaricales</taxon>
        <taxon>Marasmiineae</taxon>
        <taxon>Marasmiaceae</taxon>
        <taxon>Marasmius</taxon>
    </lineage>
</organism>
<evidence type="ECO:0000256" key="1">
    <source>
        <dbReference type="SAM" id="MobiDB-lite"/>
    </source>
</evidence>
<name>A0ABR2ZHK0_9AGAR</name>
<protein>
    <submittedName>
        <fullName evidence="2">Uncharacterized protein</fullName>
    </submittedName>
</protein>
<gene>
    <name evidence="2" type="ORF">AAF712_012556</name>
</gene>
<feature type="compositionally biased region" description="Acidic residues" evidence="1">
    <location>
        <begin position="559"/>
        <end position="573"/>
    </location>
</feature>
<evidence type="ECO:0000313" key="3">
    <source>
        <dbReference type="Proteomes" id="UP001437256"/>
    </source>
</evidence>
<feature type="compositionally biased region" description="Polar residues" evidence="1">
    <location>
        <begin position="308"/>
        <end position="321"/>
    </location>
</feature>
<feature type="compositionally biased region" description="Acidic residues" evidence="1">
    <location>
        <begin position="266"/>
        <end position="307"/>
    </location>
</feature>
<feature type="region of interest" description="Disordered" evidence="1">
    <location>
        <begin position="503"/>
        <end position="573"/>
    </location>
</feature>
<dbReference type="Proteomes" id="UP001437256">
    <property type="component" value="Unassembled WGS sequence"/>
</dbReference>
<sequence>MASAPPLTFNIDVFSCILMFIGTKDRDMLWLWTTCREVSRDFKEAVEQVFILRHLKKTWLKVDGGWNYSEKHGKVSLATEFSFSHLDPNDPARAIFRDVECHDDFKPMLKRHLKSQFEYGNPVHCPKIVIQIRRQANDTLIPGLEFNFDDLEMKLDWKGMYSEWFKEEKEHTRYLANMVRGDGELAAKAIEMREKVERGEMDMMESFEWAIKAFSNGHTDASQKIRAQRIARNVRNDGGIDDWNDPDARGYQRLKDIRFYISMEETYSDEEEEEDQRGAKDDEDDEDDEEDWEDEDEEFRDEYESDNADGTPTTSGQAWNAPASTFTFSHLDQSDRTRAICCEKGCSNECKPRLIKHLRGFNNWESLSRRKTVLVQIRRYSNDSPIPGLECKPDELEIHVDWIGMYSEWFKEERGHNRRLEHSIDTGEIKEKLLDIRRRVDEGELLMRHSFEVVFDLFTDAYDEKWLEIRAERIARCAPDNLDLDKLTRIDKVIYKDIKQSRDSFGFMDPDSDEEKEQNEEEGSEKNVDDSNTGNESNGDESDEDGSDGDEKESKKDESDECEHGDEEADKEP</sequence>
<reference evidence="2 3" key="1">
    <citation type="submission" date="2024-05" db="EMBL/GenBank/DDBJ databases">
        <title>A draft genome resource for the thread blight pathogen Marasmius tenuissimus strain MS-2.</title>
        <authorList>
            <person name="Yulfo-Soto G.E."/>
            <person name="Baruah I.K."/>
            <person name="Amoako-Attah I."/>
            <person name="Bukari Y."/>
            <person name="Meinhardt L.W."/>
            <person name="Bailey B.A."/>
            <person name="Cohen S.P."/>
        </authorList>
    </citation>
    <scope>NUCLEOTIDE SEQUENCE [LARGE SCALE GENOMIC DNA]</scope>
    <source>
        <strain evidence="2 3">MS-2</strain>
    </source>
</reference>
<keyword evidence="3" id="KW-1185">Reference proteome</keyword>
<feature type="compositionally biased region" description="Acidic residues" evidence="1">
    <location>
        <begin position="510"/>
        <end position="523"/>
    </location>
</feature>